<evidence type="ECO:0000256" key="1">
    <source>
        <dbReference type="SAM" id="SignalP"/>
    </source>
</evidence>
<organism evidence="2 3">
    <name type="scientific">Oceaniovalibus guishaninsula JLT2003</name>
    <dbReference type="NCBI Taxonomy" id="1231392"/>
    <lineage>
        <taxon>Bacteria</taxon>
        <taxon>Pseudomonadati</taxon>
        <taxon>Pseudomonadota</taxon>
        <taxon>Alphaproteobacteria</taxon>
        <taxon>Rhodobacterales</taxon>
        <taxon>Roseobacteraceae</taxon>
        <taxon>Oceaniovalibus</taxon>
    </lineage>
</organism>
<dbReference type="STRING" id="1231392.OCGS_0062"/>
<keyword evidence="3" id="KW-1185">Reference proteome</keyword>
<evidence type="ECO:0008006" key="4">
    <source>
        <dbReference type="Google" id="ProtNLM"/>
    </source>
</evidence>
<dbReference type="eggNOG" id="ENOG503463G">
    <property type="taxonomic scope" value="Bacteria"/>
</dbReference>
<dbReference type="RefSeq" id="WP_007425215.1">
    <property type="nucleotide sequence ID" value="NZ_AMGO01000001.1"/>
</dbReference>
<dbReference type="EMBL" id="AMGO01000001">
    <property type="protein sequence ID" value="EKE45836.1"/>
    <property type="molecule type" value="Genomic_DNA"/>
</dbReference>
<keyword evidence="1" id="KW-0732">Signal</keyword>
<dbReference type="Proteomes" id="UP000006765">
    <property type="component" value="Unassembled WGS sequence"/>
</dbReference>
<dbReference type="PROSITE" id="PS51257">
    <property type="entry name" value="PROKAR_LIPOPROTEIN"/>
    <property type="match status" value="1"/>
</dbReference>
<accession>K2GTE7</accession>
<sequence>MAKTKPMLLAAAAATVLLAGCADRGTDLRVNAEGAARAAVTPPDLEAVAQAMNARAGSRLGDDLTLTGARAEGNQLVMDLRHDDAESAFTPAARDAFTFTLERDVPMQMCAAPATRRFVEEEGGVRISVVTSDGAPLASRTITTCA</sequence>
<gene>
    <name evidence="2" type="ORF">OCGS_0062</name>
</gene>
<evidence type="ECO:0000313" key="3">
    <source>
        <dbReference type="Proteomes" id="UP000006765"/>
    </source>
</evidence>
<feature type="signal peptide" evidence="1">
    <location>
        <begin position="1"/>
        <end position="19"/>
    </location>
</feature>
<dbReference type="OrthoDB" id="7869090at2"/>
<evidence type="ECO:0000313" key="2">
    <source>
        <dbReference type="EMBL" id="EKE45836.1"/>
    </source>
</evidence>
<protein>
    <recommendedName>
        <fullName evidence="4">Lipoprotein</fullName>
    </recommendedName>
</protein>
<comment type="caution">
    <text evidence="2">The sequence shown here is derived from an EMBL/GenBank/DDBJ whole genome shotgun (WGS) entry which is preliminary data.</text>
</comment>
<dbReference type="AlphaFoldDB" id="K2GTE7"/>
<reference evidence="2 3" key="1">
    <citation type="journal article" date="2012" name="J. Bacteriol.">
        <title>Draft Genome Sequence of Oceaniovalibus guishaninsula JLT2003T.</title>
        <authorList>
            <person name="Tang K."/>
            <person name="Liu K."/>
            <person name="Jiao N."/>
        </authorList>
    </citation>
    <scope>NUCLEOTIDE SEQUENCE [LARGE SCALE GENOMIC DNA]</scope>
    <source>
        <strain evidence="2 3">JLT2003</strain>
    </source>
</reference>
<proteinExistence type="predicted"/>
<name>K2GTE7_9RHOB</name>
<feature type="chain" id="PRO_5003858232" description="Lipoprotein" evidence="1">
    <location>
        <begin position="20"/>
        <end position="146"/>
    </location>
</feature>